<comment type="caution">
    <text evidence="2">The sequence shown here is derived from an EMBL/GenBank/DDBJ whole genome shotgun (WGS) entry which is preliminary data.</text>
</comment>
<gene>
    <name evidence="2" type="ORF">CDAUBV1_LOCUS16590</name>
</gene>
<feature type="region of interest" description="Disordered" evidence="1">
    <location>
        <begin position="1"/>
        <end position="48"/>
    </location>
</feature>
<accession>A0AAV2TV98</accession>
<feature type="compositionally biased region" description="Polar residues" evidence="1">
    <location>
        <begin position="1"/>
        <end position="10"/>
    </location>
</feature>
<dbReference type="Proteomes" id="UP001497525">
    <property type="component" value="Unassembled WGS sequence"/>
</dbReference>
<proteinExistence type="predicted"/>
<name>A0AAV2TV98_CALDB</name>
<evidence type="ECO:0000313" key="2">
    <source>
        <dbReference type="EMBL" id="CAL5141337.1"/>
    </source>
</evidence>
<sequence>MATLPNQNECESSDGEERRSTKRLRSGESVARGVKEDSRAGSEISTEVKPSDMMEQLTRAFSILASTSNLRRTPIPIPSKFNLGDNYRHWEDQVRRYLKHFPQDQYSDLILDLLNGEAYDRVNDARILRQPVSDQTFKEIRSILDPPGLLIEQQRLFHQRMQSEVEDCMGFATALRRLAERAFPEKEDEELDAVVLQQLKIGVRSNRIREALVLKPTISLKAALQDARLLEDLSKLDQPQTTYPIQAHQLRPNLQTYRPPNPWASRPTYRADGRWNHQRRPRRVWGQREWQRPGRYSVAS</sequence>
<evidence type="ECO:0000313" key="3">
    <source>
        <dbReference type="Proteomes" id="UP001497525"/>
    </source>
</evidence>
<reference evidence="2" key="1">
    <citation type="submission" date="2024-06" db="EMBL/GenBank/DDBJ databases">
        <authorList>
            <person name="Liu X."/>
            <person name="Lenzi L."/>
            <person name="Haldenby T S."/>
            <person name="Uol C."/>
        </authorList>
    </citation>
    <scope>NUCLEOTIDE SEQUENCE</scope>
</reference>
<dbReference type="EMBL" id="CAXLJL010000845">
    <property type="protein sequence ID" value="CAL5141337.1"/>
    <property type="molecule type" value="Genomic_DNA"/>
</dbReference>
<evidence type="ECO:0000256" key="1">
    <source>
        <dbReference type="SAM" id="MobiDB-lite"/>
    </source>
</evidence>
<feature type="region of interest" description="Disordered" evidence="1">
    <location>
        <begin position="254"/>
        <end position="278"/>
    </location>
</feature>
<dbReference type="AlphaFoldDB" id="A0AAV2TV98"/>
<protein>
    <recommendedName>
        <fullName evidence="4">Gag protein</fullName>
    </recommendedName>
</protein>
<evidence type="ECO:0008006" key="4">
    <source>
        <dbReference type="Google" id="ProtNLM"/>
    </source>
</evidence>
<organism evidence="2 3">
    <name type="scientific">Calicophoron daubneyi</name>
    <name type="common">Rumen fluke</name>
    <name type="synonym">Paramphistomum daubneyi</name>
    <dbReference type="NCBI Taxonomy" id="300641"/>
    <lineage>
        <taxon>Eukaryota</taxon>
        <taxon>Metazoa</taxon>
        <taxon>Spiralia</taxon>
        <taxon>Lophotrochozoa</taxon>
        <taxon>Platyhelminthes</taxon>
        <taxon>Trematoda</taxon>
        <taxon>Digenea</taxon>
        <taxon>Plagiorchiida</taxon>
        <taxon>Pronocephalata</taxon>
        <taxon>Paramphistomoidea</taxon>
        <taxon>Paramphistomidae</taxon>
        <taxon>Calicophoron</taxon>
    </lineage>
</organism>